<organism evidence="1 2">
    <name type="scientific">Tanacetum coccineum</name>
    <dbReference type="NCBI Taxonomy" id="301880"/>
    <lineage>
        <taxon>Eukaryota</taxon>
        <taxon>Viridiplantae</taxon>
        <taxon>Streptophyta</taxon>
        <taxon>Embryophyta</taxon>
        <taxon>Tracheophyta</taxon>
        <taxon>Spermatophyta</taxon>
        <taxon>Magnoliopsida</taxon>
        <taxon>eudicotyledons</taxon>
        <taxon>Gunneridae</taxon>
        <taxon>Pentapetalae</taxon>
        <taxon>asterids</taxon>
        <taxon>campanulids</taxon>
        <taxon>Asterales</taxon>
        <taxon>Asteraceae</taxon>
        <taxon>Asteroideae</taxon>
        <taxon>Anthemideae</taxon>
        <taxon>Anthemidinae</taxon>
        <taxon>Tanacetum</taxon>
    </lineage>
</organism>
<protein>
    <submittedName>
        <fullName evidence="1">Uncharacterized protein</fullName>
    </submittedName>
</protein>
<sequence>MSLISYLLKPSSPPVQQLIFTATTATTTNTLLLPPPPPQQQSTIDPELANRVSALEKICANFTKKNKFQD</sequence>
<dbReference type="EMBL" id="BQNB010018257">
    <property type="protein sequence ID" value="GJT72430.1"/>
    <property type="molecule type" value="Genomic_DNA"/>
</dbReference>
<comment type="caution">
    <text evidence="1">The sequence shown here is derived from an EMBL/GenBank/DDBJ whole genome shotgun (WGS) entry which is preliminary data.</text>
</comment>
<evidence type="ECO:0000313" key="2">
    <source>
        <dbReference type="Proteomes" id="UP001151760"/>
    </source>
</evidence>
<keyword evidence="2" id="KW-1185">Reference proteome</keyword>
<reference evidence="1" key="1">
    <citation type="journal article" date="2022" name="Int. J. Mol. Sci.">
        <title>Draft Genome of Tanacetum Coccineum: Genomic Comparison of Closely Related Tanacetum-Family Plants.</title>
        <authorList>
            <person name="Yamashiro T."/>
            <person name="Shiraishi A."/>
            <person name="Nakayama K."/>
            <person name="Satake H."/>
        </authorList>
    </citation>
    <scope>NUCLEOTIDE SEQUENCE</scope>
</reference>
<dbReference type="Proteomes" id="UP001151760">
    <property type="component" value="Unassembled WGS sequence"/>
</dbReference>
<gene>
    <name evidence="1" type="ORF">Tco_1031716</name>
</gene>
<reference evidence="1" key="2">
    <citation type="submission" date="2022-01" db="EMBL/GenBank/DDBJ databases">
        <authorList>
            <person name="Yamashiro T."/>
            <person name="Shiraishi A."/>
            <person name="Satake H."/>
            <person name="Nakayama K."/>
        </authorList>
    </citation>
    <scope>NUCLEOTIDE SEQUENCE</scope>
</reference>
<accession>A0ABQ5GAA0</accession>
<name>A0ABQ5GAA0_9ASTR</name>
<proteinExistence type="predicted"/>
<evidence type="ECO:0000313" key="1">
    <source>
        <dbReference type="EMBL" id="GJT72430.1"/>
    </source>
</evidence>